<evidence type="ECO:0000313" key="5">
    <source>
        <dbReference type="Proteomes" id="UP000469185"/>
    </source>
</evidence>
<dbReference type="InterPro" id="IPR000825">
    <property type="entry name" value="SUF_FeS_clus_asmbl_SufBD_core"/>
</dbReference>
<dbReference type="InterPro" id="IPR055346">
    <property type="entry name" value="Fe-S_cluster_assembly_SufBD"/>
</dbReference>
<dbReference type="PANTHER" id="PTHR43575">
    <property type="entry name" value="PROTEIN ABCI7, CHLOROPLASTIC"/>
    <property type="match status" value="1"/>
</dbReference>
<gene>
    <name evidence="4" type="primary">sufD</name>
    <name evidence="4" type="ORF">G1H11_01270</name>
</gene>
<evidence type="ECO:0000259" key="3">
    <source>
        <dbReference type="Pfam" id="PF01458"/>
    </source>
</evidence>
<evidence type="ECO:0000313" key="4">
    <source>
        <dbReference type="EMBL" id="NED93943.1"/>
    </source>
</evidence>
<dbReference type="Pfam" id="PF01458">
    <property type="entry name" value="SUFBD_core"/>
    <property type="match status" value="1"/>
</dbReference>
<dbReference type="InterPro" id="IPR011542">
    <property type="entry name" value="SUF_FeS_clus_asmbl_SufD"/>
</dbReference>
<comment type="similarity">
    <text evidence="1">Belongs to the iron-sulfur cluster assembly SufBD family.</text>
</comment>
<dbReference type="RefSeq" id="WP_163815276.1">
    <property type="nucleotide sequence ID" value="NZ_JAAGOB010000001.1"/>
</dbReference>
<dbReference type="SUPFAM" id="SSF101960">
    <property type="entry name" value="Stabilizer of iron transporter SufD"/>
    <property type="match status" value="1"/>
</dbReference>
<protein>
    <submittedName>
        <fullName evidence="4">Fe-S cluster assembly protein SufD</fullName>
    </submittedName>
</protein>
<keyword evidence="5" id="KW-1185">Reference proteome</keyword>
<accession>A0A6N9YG24</accession>
<dbReference type="NCBIfam" id="TIGR01981">
    <property type="entry name" value="sufD"/>
    <property type="match status" value="1"/>
</dbReference>
<organism evidence="4 5">
    <name type="scientific">Phytoactinopolyspora alkaliphila</name>
    <dbReference type="NCBI Taxonomy" id="1783498"/>
    <lineage>
        <taxon>Bacteria</taxon>
        <taxon>Bacillati</taxon>
        <taxon>Actinomycetota</taxon>
        <taxon>Actinomycetes</taxon>
        <taxon>Jiangellales</taxon>
        <taxon>Jiangellaceae</taxon>
        <taxon>Phytoactinopolyspora</taxon>
    </lineage>
</organism>
<proteinExistence type="inferred from homology"/>
<dbReference type="PANTHER" id="PTHR43575:SF1">
    <property type="entry name" value="PROTEIN ABCI7, CHLOROPLASTIC"/>
    <property type="match status" value="1"/>
</dbReference>
<evidence type="ECO:0000256" key="1">
    <source>
        <dbReference type="ARBA" id="ARBA00043967"/>
    </source>
</evidence>
<name>A0A6N9YG24_9ACTN</name>
<dbReference type="EMBL" id="JAAGOB010000001">
    <property type="protein sequence ID" value="NED93943.1"/>
    <property type="molecule type" value="Genomic_DNA"/>
</dbReference>
<evidence type="ECO:0000256" key="2">
    <source>
        <dbReference type="SAM" id="MobiDB-lite"/>
    </source>
</evidence>
<dbReference type="AlphaFoldDB" id="A0A6N9YG24"/>
<reference evidence="4 5" key="1">
    <citation type="submission" date="2020-02" db="EMBL/GenBank/DDBJ databases">
        <authorList>
            <person name="Li X.-J."/>
            <person name="Feng X.-M."/>
        </authorList>
    </citation>
    <scope>NUCLEOTIDE SEQUENCE [LARGE SCALE GENOMIC DNA]</scope>
    <source>
        <strain evidence="4 5">CGMCC 4.7225</strain>
    </source>
</reference>
<sequence length="406" mass="43511">MSTATDTPAQHGLAAHSHGAGTEPDGRTKGALDRFASFDVEAHPVPRGREEDWRFTPMNRLRGLHDDAPLDGSDYTVQVDADPRVTAASIGADDTRKGTSTYVPVDRPSARAWASAEKIFAVDIPRDEVIEQPVVIRLTGTSAERGAAAHLVVTAGRHSKSVVVIEYDGSSSFVENVEVVAEDGAELTVVAVQDWADDAVHLAHHHVHVGRDATVKHAVITFGGDLVRTGTTLNYAGPGGSATLLGLYYVDAGQHIENRLVVDHNTPNATSDVEYKGALQGKKAHAVWIGDVLIRKEALGINTYELNRNLVLTDGARADSVPNLEIETGEIEGAGHASATGRFDDEQLFYLQARGIPADIARKLVVRGFFASLINRIGVPEITERLMTTVERELAVVEAMTADDGA</sequence>
<dbReference type="InterPro" id="IPR037284">
    <property type="entry name" value="SUF_FeS_clus_asmbl_SufBD_sf"/>
</dbReference>
<dbReference type="Proteomes" id="UP000469185">
    <property type="component" value="Unassembled WGS sequence"/>
</dbReference>
<dbReference type="GO" id="GO:0016226">
    <property type="term" value="P:iron-sulfur cluster assembly"/>
    <property type="evidence" value="ECO:0007669"/>
    <property type="project" value="InterPro"/>
</dbReference>
<comment type="caution">
    <text evidence="4">The sequence shown here is derived from an EMBL/GenBank/DDBJ whole genome shotgun (WGS) entry which is preliminary data.</text>
</comment>
<feature type="region of interest" description="Disordered" evidence="2">
    <location>
        <begin position="1"/>
        <end position="30"/>
    </location>
</feature>
<feature type="domain" description="SUF system FeS cluster assembly SufBD core" evidence="3">
    <location>
        <begin position="141"/>
        <end position="369"/>
    </location>
</feature>